<proteinExistence type="predicted"/>
<dbReference type="AlphaFoldDB" id="A0AAP2DPM9"/>
<dbReference type="Proteomes" id="UP001319200">
    <property type="component" value="Unassembled WGS sequence"/>
</dbReference>
<dbReference type="GO" id="GO:0003824">
    <property type="term" value="F:catalytic activity"/>
    <property type="evidence" value="ECO:0007669"/>
    <property type="project" value="InterPro"/>
</dbReference>
<dbReference type="NCBIfam" id="TIGR00125">
    <property type="entry name" value="cyt_tran_rel"/>
    <property type="match status" value="1"/>
</dbReference>
<dbReference type="SUPFAM" id="SSF52374">
    <property type="entry name" value="Nucleotidylyl transferase"/>
    <property type="match status" value="1"/>
</dbReference>
<comment type="caution">
    <text evidence="3">The sequence shown here is derived from an EMBL/GenBank/DDBJ whole genome shotgun (WGS) entry which is preliminary data.</text>
</comment>
<dbReference type="SUPFAM" id="SSF52540">
    <property type="entry name" value="P-loop containing nucleoside triphosphate hydrolases"/>
    <property type="match status" value="1"/>
</dbReference>
<dbReference type="PANTHER" id="PTHR37512:SF1">
    <property type="entry name" value="NADR_TTD14 AAA DOMAIN-CONTAINING PROTEIN"/>
    <property type="match status" value="1"/>
</dbReference>
<evidence type="ECO:0000313" key="4">
    <source>
        <dbReference type="Proteomes" id="UP001319200"/>
    </source>
</evidence>
<dbReference type="InterPro" id="IPR038727">
    <property type="entry name" value="NadR/Ttd14_AAA_dom"/>
</dbReference>
<evidence type="ECO:0000259" key="2">
    <source>
        <dbReference type="Pfam" id="PF13521"/>
    </source>
</evidence>
<dbReference type="InterPro" id="IPR014729">
    <property type="entry name" value="Rossmann-like_a/b/a_fold"/>
</dbReference>
<evidence type="ECO:0000313" key="3">
    <source>
        <dbReference type="EMBL" id="MBT1699043.1"/>
    </source>
</evidence>
<dbReference type="InterPro" id="IPR027417">
    <property type="entry name" value="P-loop_NTPase"/>
</dbReference>
<dbReference type="RefSeq" id="WP_254166391.1">
    <property type="nucleotide sequence ID" value="NZ_JAHESF010000020.1"/>
</dbReference>
<dbReference type="Gene3D" id="3.40.50.620">
    <property type="entry name" value="HUPs"/>
    <property type="match status" value="1"/>
</dbReference>
<accession>A0AAP2DPM9</accession>
<reference evidence="3 4" key="1">
    <citation type="submission" date="2021-05" db="EMBL/GenBank/DDBJ databases">
        <title>A Polyphasic approach of four new species of the genus Ohtaekwangia: Ohtaekwangia histidinii sp. nov., Ohtaekwangia cretensis sp. nov., Ohtaekwangia indiensis sp. nov., Ohtaekwangia reichenbachii sp. nov. from diverse environment.</title>
        <authorList>
            <person name="Octaviana S."/>
        </authorList>
    </citation>
    <scope>NUCLEOTIDE SEQUENCE [LARGE SCALE GENOMIC DNA]</scope>
    <source>
        <strain evidence="3 4">PWU4</strain>
    </source>
</reference>
<dbReference type="EMBL" id="JAHESF010000020">
    <property type="protein sequence ID" value="MBT1699043.1"/>
    <property type="molecule type" value="Genomic_DNA"/>
</dbReference>
<dbReference type="Pfam" id="PF01467">
    <property type="entry name" value="CTP_transf_like"/>
    <property type="match status" value="1"/>
</dbReference>
<dbReference type="Pfam" id="PF13521">
    <property type="entry name" value="AAA_28"/>
    <property type="match status" value="1"/>
</dbReference>
<dbReference type="InterPro" id="IPR004821">
    <property type="entry name" value="Cyt_trans-like"/>
</dbReference>
<name>A0AAP2DPM9_9BACT</name>
<organism evidence="3 4">
    <name type="scientific">Chryseosolibacter histidini</name>
    <dbReference type="NCBI Taxonomy" id="2782349"/>
    <lineage>
        <taxon>Bacteria</taxon>
        <taxon>Pseudomonadati</taxon>
        <taxon>Bacteroidota</taxon>
        <taxon>Cytophagia</taxon>
        <taxon>Cytophagales</taxon>
        <taxon>Chryseotaleaceae</taxon>
        <taxon>Chryseosolibacter</taxon>
    </lineage>
</organism>
<dbReference type="PANTHER" id="PTHR37512">
    <property type="entry name" value="TRIFUNCTIONAL NAD BIOSYNTHESIS/REGULATOR PROTEIN NADR"/>
    <property type="match status" value="1"/>
</dbReference>
<feature type="domain" description="Cytidyltransferase-like" evidence="1">
    <location>
        <begin position="7"/>
        <end position="136"/>
    </location>
</feature>
<sequence>MKTTGLTLGKFAPLHRGHQHLIETALQEMNEVVVVIYDAKEVTPVPLSVRAQWISKLYPSVEVILARNGPAEVGYTDEIKKAQEQYMLGLLRGRKITHFYSSEPYGEHMSQALGAVNRVVDQHRVTFPVSGTAIRNAPEKHTAFLNPEVYKDLITNIVFLGAPSTGKSTITEACARHFNTTWMPEYGREYWEQHNVDRRLTAEQLVDLARGHIEREDRKLIEASRYLFTDTNAITTFMFSHYYHGHALPALADLARVAESRYQLVFLCDTDIPYDDTWDRSGDANRKEFQQQIRADLEKRNIPFKLLSGTVDERVRAVEEALTNFKRYSTDE</sequence>
<dbReference type="Gene3D" id="3.40.50.300">
    <property type="entry name" value="P-loop containing nucleotide triphosphate hydrolases"/>
    <property type="match status" value="1"/>
</dbReference>
<protein>
    <submittedName>
        <fullName evidence="3">AAA family ATPase</fullName>
    </submittedName>
</protein>
<gene>
    <name evidence="3" type="ORF">KK083_19265</name>
</gene>
<keyword evidence="4" id="KW-1185">Reference proteome</keyword>
<dbReference type="InterPro" id="IPR052735">
    <property type="entry name" value="NAD_biosynth-regulator"/>
</dbReference>
<evidence type="ECO:0000259" key="1">
    <source>
        <dbReference type="Pfam" id="PF01467"/>
    </source>
</evidence>
<feature type="domain" description="NadR/Ttd14 AAA" evidence="2">
    <location>
        <begin position="157"/>
        <end position="314"/>
    </location>
</feature>